<evidence type="ECO:0000313" key="3">
    <source>
        <dbReference type="EMBL" id="KAH3890914.1"/>
    </source>
</evidence>
<reference evidence="3" key="1">
    <citation type="journal article" date="2019" name="bioRxiv">
        <title>The Genome of the Zebra Mussel, Dreissena polymorpha: A Resource for Invasive Species Research.</title>
        <authorList>
            <person name="McCartney M.A."/>
            <person name="Auch B."/>
            <person name="Kono T."/>
            <person name="Mallez S."/>
            <person name="Zhang Y."/>
            <person name="Obille A."/>
            <person name="Becker A."/>
            <person name="Abrahante J.E."/>
            <person name="Garbe J."/>
            <person name="Badalamenti J.P."/>
            <person name="Herman A."/>
            <person name="Mangelson H."/>
            <person name="Liachko I."/>
            <person name="Sullivan S."/>
            <person name="Sone E.D."/>
            <person name="Koren S."/>
            <person name="Silverstein K.A.T."/>
            <person name="Beckman K.B."/>
            <person name="Gohl D.M."/>
        </authorList>
    </citation>
    <scope>NUCLEOTIDE SEQUENCE</scope>
    <source>
        <strain evidence="3">Duluth1</strain>
        <tissue evidence="3">Whole animal</tissue>
    </source>
</reference>
<organism evidence="3 4">
    <name type="scientific">Dreissena polymorpha</name>
    <name type="common">Zebra mussel</name>
    <name type="synonym">Mytilus polymorpha</name>
    <dbReference type="NCBI Taxonomy" id="45954"/>
    <lineage>
        <taxon>Eukaryota</taxon>
        <taxon>Metazoa</taxon>
        <taxon>Spiralia</taxon>
        <taxon>Lophotrochozoa</taxon>
        <taxon>Mollusca</taxon>
        <taxon>Bivalvia</taxon>
        <taxon>Autobranchia</taxon>
        <taxon>Heteroconchia</taxon>
        <taxon>Euheterodonta</taxon>
        <taxon>Imparidentia</taxon>
        <taxon>Neoheterodontei</taxon>
        <taxon>Myida</taxon>
        <taxon>Dreissenoidea</taxon>
        <taxon>Dreissenidae</taxon>
        <taxon>Dreissena</taxon>
    </lineage>
</organism>
<dbReference type="GO" id="GO:0045893">
    <property type="term" value="P:positive regulation of DNA-templated transcription"/>
    <property type="evidence" value="ECO:0007669"/>
    <property type="project" value="TreeGrafter"/>
</dbReference>
<dbReference type="Pfam" id="PF01585">
    <property type="entry name" value="G-patch"/>
    <property type="match status" value="1"/>
</dbReference>
<dbReference type="PROSITE" id="PS50174">
    <property type="entry name" value="G_PATCH"/>
    <property type="match status" value="1"/>
</dbReference>
<evidence type="ECO:0000259" key="2">
    <source>
        <dbReference type="PROSITE" id="PS50174"/>
    </source>
</evidence>
<name>A0A9D4NC10_DREPO</name>
<dbReference type="EMBL" id="JAIWYP010000001">
    <property type="protein sequence ID" value="KAH3890914.1"/>
    <property type="molecule type" value="Genomic_DNA"/>
</dbReference>
<dbReference type="Proteomes" id="UP000828390">
    <property type="component" value="Unassembled WGS sequence"/>
</dbReference>
<feature type="compositionally biased region" description="Basic and acidic residues" evidence="1">
    <location>
        <begin position="454"/>
        <end position="469"/>
    </location>
</feature>
<proteinExistence type="predicted"/>
<feature type="region of interest" description="Disordered" evidence="1">
    <location>
        <begin position="445"/>
        <end position="474"/>
    </location>
</feature>
<dbReference type="PANTHER" id="PTHR14390:SF2">
    <property type="entry name" value="G PATCH DOMAIN-CONTAINING PROTEIN 3"/>
    <property type="match status" value="1"/>
</dbReference>
<comment type="caution">
    <text evidence="3">The sequence shown here is derived from an EMBL/GenBank/DDBJ whole genome shotgun (WGS) entry which is preliminary data.</text>
</comment>
<dbReference type="InterPro" id="IPR040341">
    <property type="entry name" value="GPATCH3"/>
</dbReference>
<dbReference type="OrthoDB" id="5842926at2759"/>
<protein>
    <recommendedName>
        <fullName evidence="2">G-patch domain-containing protein</fullName>
    </recommendedName>
</protein>
<accession>A0A9D4NC10</accession>
<dbReference type="InterPro" id="IPR000467">
    <property type="entry name" value="G_patch_dom"/>
</dbReference>
<dbReference type="GO" id="GO:0032480">
    <property type="term" value="P:negative regulation of type I interferon production"/>
    <property type="evidence" value="ECO:0007669"/>
    <property type="project" value="InterPro"/>
</dbReference>
<dbReference type="GO" id="GO:0039536">
    <property type="term" value="P:negative regulation of RIG-I signaling pathway"/>
    <property type="evidence" value="ECO:0007669"/>
    <property type="project" value="InterPro"/>
</dbReference>
<reference evidence="3" key="2">
    <citation type="submission" date="2020-11" db="EMBL/GenBank/DDBJ databases">
        <authorList>
            <person name="McCartney M.A."/>
            <person name="Auch B."/>
            <person name="Kono T."/>
            <person name="Mallez S."/>
            <person name="Becker A."/>
            <person name="Gohl D.M."/>
            <person name="Silverstein K.A.T."/>
            <person name="Koren S."/>
            <person name="Bechman K.B."/>
            <person name="Herman A."/>
            <person name="Abrahante J.E."/>
            <person name="Garbe J."/>
        </authorList>
    </citation>
    <scope>NUCLEOTIDE SEQUENCE</scope>
    <source>
        <strain evidence="3">Duluth1</strain>
        <tissue evidence="3">Whole animal</tissue>
    </source>
</reference>
<dbReference type="PANTHER" id="PTHR14390">
    <property type="entry name" value="G PATCH DOMAIN CONTAINING PROTEIN 3"/>
    <property type="match status" value="1"/>
</dbReference>
<dbReference type="SMART" id="SM00443">
    <property type="entry name" value="G_patch"/>
    <property type="match status" value="1"/>
</dbReference>
<feature type="compositionally biased region" description="Polar residues" evidence="1">
    <location>
        <begin position="233"/>
        <end position="244"/>
    </location>
</feature>
<feature type="domain" description="G-patch" evidence="2">
    <location>
        <begin position="418"/>
        <end position="466"/>
    </location>
</feature>
<dbReference type="AlphaFoldDB" id="A0A9D4NC10"/>
<sequence length="526" mass="60452">MESDNTETNVLYAIINNIPPEYHSKDLRNYFSQFTESKGFDCFHFRNRPESVSSLDPKKSELLPPSGKRSKCCVVKVHKHKFGEFLKMYNKKHWIGIDGEIMTQICYIFKIKMPANSEKSKMVTRGERKQVPSDRELFTEQDLKVLPEMNPPDIMPNGNVGTPTLVFLDFIKQCRLPPKVISKLGLTFPKTRTNKQYGSVPFDYGNDVVEGSHEAECEVLTASGHKLVTENVNQKSGISESDSASIKPRKKSKKSWRDDEARRRMDLNIEEKMIGKQDGSEEDNDSCEEWERHEALYDDVSNQERNTERLFEEEIELKWEKGGSGLVFYTDAQYWQAQDGDFDEQTADDWDVDMSAYYEEGAGDKDARDFLKLRQDKRRRDGIEATDRFTAGIAIKKKNKGKNTEGKPATIGKFEAHTKGVGRRILETQGWTDGEGLGSTIRGRAEALDSEGQNPRDRKGLGYHGEKLNRNPGRAQRKVVISTIFDNPLETDPNEPLKRRHEPYHLKYRDEVKFRKSEEILNQTDL</sequence>
<evidence type="ECO:0000256" key="1">
    <source>
        <dbReference type="SAM" id="MobiDB-lite"/>
    </source>
</evidence>
<gene>
    <name evidence="3" type="ORF">DPMN_015004</name>
</gene>
<keyword evidence="4" id="KW-1185">Reference proteome</keyword>
<feature type="region of interest" description="Disordered" evidence="1">
    <location>
        <begin position="233"/>
        <end position="262"/>
    </location>
</feature>
<evidence type="ECO:0000313" key="4">
    <source>
        <dbReference type="Proteomes" id="UP000828390"/>
    </source>
</evidence>
<dbReference type="GO" id="GO:0003676">
    <property type="term" value="F:nucleic acid binding"/>
    <property type="evidence" value="ECO:0007669"/>
    <property type="project" value="InterPro"/>
</dbReference>